<comment type="caution">
    <text evidence="2">The sequence shown here is derived from an EMBL/GenBank/DDBJ whole genome shotgun (WGS) entry which is preliminary data.</text>
</comment>
<keyword evidence="1" id="KW-0812">Transmembrane</keyword>
<dbReference type="Proteomes" id="UP001164929">
    <property type="component" value="Chromosome 6"/>
</dbReference>
<dbReference type="EMBL" id="JAQIZT010000006">
    <property type="protein sequence ID" value="KAJ6992507.1"/>
    <property type="molecule type" value="Genomic_DNA"/>
</dbReference>
<keyword evidence="3" id="KW-1185">Reference proteome</keyword>
<organism evidence="2 3">
    <name type="scientific">Populus alba x Populus x berolinensis</name>
    <dbReference type="NCBI Taxonomy" id="444605"/>
    <lineage>
        <taxon>Eukaryota</taxon>
        <taxon>Viridiplantae</taxon>
        <taxon>Streptophyta</taxon>
        <taxon>Embryophyta</taxon>
        <taxon>Tracheophyta</taxon>
        <taxon>Spermatophyta</taxon>
        <taxon>Magnoliopsida</taxon>
        <taxon>eudicotyledons</taxon>
        <taxon>Gunneridae</taxon>
        <taxon>Pentapetalae</taxon>
        <taxon>rosids</taxon>
        <taxon>fabids</taxon>
        <taxon>Malpighiales</taxon>
        <taxon>Salicaceae</taxon>
        <taxon>Saliceae</taxon>
        <taxon>Populus</taxon>
    </lineage>
</organism>
<keyword evidence="1" id="KW-0472">Membrane</keyword>
<gene>
    <name evidence="2" type="ORF">NC653_015788</name>
</gene>
<sequence length="154" mass="17395">MHACMRTRRAYLVQGRSWCSEMKLVDGAAASAHDRLSLILETMTNAGKAGVALRLLLANALSGDGEDDDEGVMCWWNGRYSLCFSYSFSVCLWAASLSLLFLPLLLSLFRFTALSPLFCFPCSPYLYCARPFSFYLCWFLLYMLVLRTNVYNCG</sequence>
<dbReference type="AlphaFoldDB" id="A0AAD6VYM8"/>
<keyword evidence="1" id="KW-1133">Transmembrane helix</keyword>
<evidence type="ECO:0000313" key="3">
    <source>
        <dbReference type="Proteomes" id="UP001164929"/>
    </source>
</evidence>
<evidence type="ECO:0000313" key="2">
    <source>
        <dbReference type="EMBL" id="KAJ6992507.1"/>
    </source>
</evidence>
<name>A0AAD6VYM8_9ROSI</name>
<protein>
    <submittedName>
        <fullName evidence="2">Uncharacterized protein</fullName>
    </submittedName>
</protein>
<proteinExistence type="predicted"/>
<feature type="transmembrane region" description="Helical" evidence="1">
    <location>
        <begin position="124"/>
        <end position="145"/>
    </location>
</feature>
<accession>A0AAD6VYM8</accession>
<evidence type="ECO:0000256" key="1">
    <source>
        <dbReference type="SAM" id="Phobius"/>
    </source>
</evidence>
<feature type="transmembrane region" description="Helical" evidence="1">
    <location>
        <begin position="83"/>
        <end position="104"/>
    </location>
</feature>
<reference evidence="2" key="1">
    <citation type="journal article" date="2023" name="Mol. Ecol. Resour.">
        <title>Chromosome-level genome assembly of a triploid poplar Populus alba 'Berolinensis'.</title>
        <authorList>
            <person name="Chen S."/>
            <person name="Yu Y."/>
            <person name="Wang X."/>
            <person name="Wang S."/>
            <person name="Zhang T."/>
            <person name="Zhou Y."/>
            <person name="He R."/>
            <person name="Meng N."/>
            <person name="Wang Y."/>
            <person name="Liu W."/>
            <person name="Liu Z."/>
            <person name="Liu J."/>
            <person name="Guo Q."/>
            <person name="Huang H."/>
            <person name="Sederoff R.R."/>
            <person name="Wang G."/>
            <person name="Qu G."/>
            <person name="Chen S."/>
        </authorList>
    </citation>
    <scope>NUCLEOTIDE SEQUENCE</scope>
    <source>
        <strain evidence="2">SC-2020</strain>
    </source>
</reference>